<evidence type="ECO:0000256" key="2">
    <source>
        <dbReference type="ARBA" id="ARBA00022490"/>
    </source>
</evidence>
<dbReference type="SUPFAM" id="SSF53383">
    <property type="entry name" value="PLP-dependent transferases"/>
    <property type="match status" value="1"/>
</dbReference>
<dbReference type="Pfam" id="PF12390">
    <property type="entry name" value="Se-cys_synth_N"/>
    <property type="match status" value="1"/>
</dbReference>
<evidence type="ECO:0000256" key="3">
    <source>
        <dbReference type="ARBA" id="ARBA00022679"/>
    </source>
</evidence>
<comment type="similarity">
    <text evidence="7 8">Belongs to the SelA family.</text>
</comment>
<dbReference type="EMBL" id="FQXO01000021">
    <property type="protein sequence ID" value="SHH50085.1"/>
    <property type="molecule type" value="Genomic_DNA"/>
</dbReference>
<dbReference type="EC" id="2.9.1.1" evidence="8"/>
<name>A0A1M5TGX5_9FIRM</name>
<keyword evidence="3 8" id="KW-0808">Transferase</keyword>
<dbReference type="GO" id="GO:0001514">
    <property type="term" value="P:selenocysteine incorporation"/>
    <property type="evidence" value="ECO:0007669"/>
    <property type="project" value="UniProtKB-UniRule"/>
</dbReference>
<dbReference type="InterPro" id="IPR004534">
    <property type="entry name" value="SelA_trans"/>
</dbReference>
<keyword evidence="6 8" id="KW-0711">Selenium</keyword>
<dbReference type="InterPro" id="IPR025862">
    <property type="entry name" value="SelA_trans_N_dom"/>
</dbReference>
<evidence type="ECO:0000256" key="4">
    <source>
        <dbReference type="ARBA" id="ARBA00022898"/>
    </source>
</evidence>
<dbReference type="Gene3D" id="3.40.640.10">
    <property type="entry name" value="Type I PLP-dependent aspartate aminotransferase-like (Major domain)"/>
    <property type="match status" value="1"/>
</dbReference>
<evidence type="ECO:0000256" key="5">
    <source>
        <dbReference type="ARBA" id="ARBA00022917"/>
    </source>
</evidence>
<keyword evidence="5 8" id="KW-0648">Protein biosynthesis</keyword>
<dbReference type="UniPathway" id="UPA00906">
    <property type="reaction ID" value="UER00896"/>
</dbReference>
<evidence type="ECO:0000313" key="12">
    <source>
        <dbReference type="Proteomes" id="UP000183967"/>
    </source>
</evidence>
<dbReference type="GO" id="GO:0005737">
    <property type="term" value="C:cytoplasm"/>
    <property type="evidence" value="ECO:0007669"/>
    <property type="project" value="UniProtKB-SubCell"/>
</dbReference>
<protein>
    <recommendedName>
        <fullName evidence="8">L-seryl-tRNA(Sec) selenium transferase</fullName>
        <ecNumber evidence="8">2.9.1.1</ecNumber>
    </recommendedName>
    <alternativeName>
        <fullName evidence="8">Selenocysteine synthase</fullName>
        <shortName evidence="8">Sec synthase</shortName>
    </alternativeName>
    <alternativeName>
        <fullName evidence="8">Selenocysteinyl-tRNA(Sec) synthase</fullName>
    </alternativeName>
</protein>
<dbReference type="PANTHER" id="PTHR32328:SF0">
    <property type="entry name" value="L-SERYL-TRNA(SEC) SELENIUM TRANSFERASE"/>
    <property type="match status" value="1"/>
</dbReference>
<dbReference type="AlphaFoldDB" id="A0A1M5TGX5"/>
<dbReference type="Proteomes" id="UP000183967">
    <property type="component" value="Unassembled WGS sequence"/>
</dbReference>
<evidence type="ECO:0000313" key="11">
    <source>
        <dbReference type="EMBL" id="SHH50085.1"/>
    </source>
</evidence>
<keyword evidence="4 8" id="KW-0663">Pyridoxal phosphate</keyword>
<reference evidence="12" key="1">
    <citation type="submission" date="2016-11" db="EMBL/GenBank/DDBJ databases">
        <authorList>
            <person name="Varghese N."/>
            <person name="Submissions S."/>
        </authorList>
    </citation>
    <scope>NUCLEOTIDE SEQUENCE [LARGE SCALE GENOMIC DNA]</scope>
    <source>
        <strain evidence="12">DSM 13643</strain>
    </source>
</reference>
<comment type="catalytic activity">
    <reaction evidence="8">
        <text>L-seryl-tRNA(Sec) + selenophosphate + H(+) = L-selenocysteinyl-tRNA(Sec) + phosphate</text>
        <dbReference type="Rhea" id="RHEA:22728"/>
        <dbReference type="Rhea" id="RHEA-COMP:9742"/>
        <dbReference type="Rhea" id="RHEA-COMP:9743"/>
        <dbReference type="ChEBI" id="CHEBI:15378"/>
        <dbReference type="ChEBI" id="CHEBI:16144"/>
        <dbReference type="ChEBI" id="CHEBI:43474"/>
        <dbReference type="ChEBI" id="CHEBI:78533"/>
        <dbReference type="ChEBI" id="CHEBI:78573"/>
        <dbReference type="EC" id="2.9.1.1"/>
    </reaction>
</comment>
<accession>A0A1M5TGX5</accession>
<dbReference type="HAMAP" id="MF_00423">
    <property type="entry name" value="SelA"/>
    <property type="match status" value="1"/>
</dbReference>
<dbReference type="GO" id="GO:0004125">
    <property type="term" value="F:L-seryl-tRNA(Sec) selenium transferase activity"/>
    <property type="evidence" value="ECO:0007669"/>
    <property type="project" value="UniProtKB-UniRule"/>
</dbReference>
<keyword evidence="2 8" id="KW-0963">Cytoplasm</keyword>
<feature type="domain" description="L-seryl-tRNA selenium transferase N-terminal" evidence="10">
    <location>
        <begin position="8"/>
        <end position="47"/>
    </location>
</feature>
<comment type="pathway">
    <text evidence="8">Aminoacyl-tRNA biosynthesis; selenocysteinyl-tRNA(Sec) biosynthesis; selenocysteinyl-tRNA(Sec) from L-seryl-tRNA(Sec) (bacterial route): step 1/1.</text>
</comment>
<organism evidence="11 12">
    <name type="scientific">Caloranaerobacter azorensis DSM 13643</name>
    <dbReference type="NCBI Taxonomy" id="1121264"/>
    <lineage>
        <taxon>Bacteria</taxon>
        <taxon>Bacillati</taxon>
        <taxon>Bacillota</taxon>
        <taxon>Tissierellia</taxon>
        <taxon>Tissierellales</taxon>
        <taxon>Thermohalobacteraceae</taxon>
        <taxon>Caloranaerobacter</taxon>
    </lineage>
</organism>
<evidence type="ECO:0000256" key="8">
    <source>
        <dbReference type="HAMAP-Rule" id="MF_00423"/>
    </source>
</evidence>
<dbReference type="NCBIfam" id="TIGR00474">
    <property type="entry name" value="selA"/>
    <property type="match status" value="1"/>
</dbReference>
<dbReference type="InterPro" id="IPR015421">
    <property type="entry name" value="PyrdxlP-dep_Trfase_major"/>
</dbReference>
<gene>
    <name evidence="8" type="primary">selA</name>
    <name evidence="11" type="ORF">SAMN02745135_01006</name>
</gene>
<comment type="function">
    <text evidence="8">Converts seryl-tRNA(Sec) to selenocysteinyl-tRNA(Sec) required for selenoprotein biosynthesis.</text>
</comment>
<sequence>MNNKVNLFSMLPKVDELLSDNRINNLMGKIPREYVVEAIREELDIIRKGIRNGEYNVNTLKKETEKLPLYIVNRATNKARPNLKRVVNATGVVIHTNLGRSLISRSVLNNVVEVASNYSNLEFDLDKGIRGSRYSHIEEIITRITGAESALVVNNNAAAVMLVLSTLAKDKEVIVSRGELVEIGGSFRVPDVMEQSGAKLVDVGTTNKTHLWDYENAINEDTAALLKVHTSNYRILGFTSSVELDELVKLGEKYNIPVIEDLGSGVLVDLSKYGLCYEPTVQDSIKKGADVVTFSGDKLLGGPQAGIIVGKKIYIDRMKKNPLTRAFRVDKFTLAALEPTLSLYLNENEAIKKIPTLNMITMSNDELNEKAKILFDKIKTNIDDRLEIKIVDQFSQVGGGSLPLEKLPTKALEISSYLIGASELEKGLRMYETPIISRIYKDKLYLDVRTIGEDEFDIIVNALKAIADNL</sequence>
<dbReference type="InterPro" id="IPR015424">
    <property type="entry name" value="PyrdxlP-dep_Trfase"/>
</dbReference>
<dbReference type="GO" id="GO:0001717">
    <property type="term" value="P:conversion of seryl-tRNAsec to selenocys-tRNAsec"/>
    <property type="evidence" value="ECO:0007669"/>
    <property type="project" value="UniProtKB-UniRule"/>
</dbReference>
<evidence type="ECO:0000256" key="1">
    <source>
        <dbReference type="ARBA" id="ARBA00001933"/>
    </source>
</evidence>
<evidence type="ECO:0000256" key="9">
    <source>
        <dbReference type="PIRSR" id="PIRSR618319-50"/>
    </source>
</evidence>
<dbReference type="Gene3D" id="3.90.1150.180">
    <property type="match status" value="1"/>
</dbReference>
<proteinExistence type="inferred from homology"/>
<comment type="subcellular location">
    <subcellularLocation>
        <location evidence="8">Cytoplasm</location>
    </subcellularLocation>
</comment>
<evidence type="ECO:0000256" key="7">
    <source>
        <dbReference type="ARBA" id="ARBA00044507"/>
    </source>
</evidence>
<evidence type="ECO:0000256" key="6">
    <source>
        <dbReference type="ARBA" id="ARBA00023266"/>
    </source>
</evidence>
<dbReference type="PANTHER" id="PTHR32328">
    <property type="entry name" value="L-SERYL-TRNA(SEC) SELENIUM TRANSFERASE"/>
    <property type="match status" value="1"/>
</dbReference>
<keyword evidence="12" id="KW-1185">Reference proteome</keyword>
<dbReference type="RefSeq" id="WP_073195983.1">
    <property type="nucleotide sequence ID" value="NZ_FQXO01000021.1"/>
</dbReference>
<comment type="cofactor">
    <cofactor evidence="1 8 9">
        <name>pyridoxal 5'-phosphate</name>
        <dbReference type="ChEBI" id="CHEBI:597326"/>
    </cofactor>
</comment>
<feature type="modified residue" description="N6-(pyridoxal phosphate)lysine" evidence="8 9">
    <location>
        <position position="298"/>
    </location>
</feature>
<dbReference type="Pfam" id="PF03841">
    <property type="entry name" value="SelA"/>
    <property type="match status" value="1"/>
</dbReference>
<dbReference type="OrthoDB" id="9787096at2"/>
<evidence type="ECO:0000259" key="10">
    <source>
        <dbReference type="Pfam" id="PF12390"/>
    </source>
</evidence>
<dbReference type="InterPro" id="IPR018319">
    <property type="entry name" value="SelA-like"/>
</dbReference>